<feature type="domain" description="DUF6534" evidence="2">
    <location>
        <begin position="166"/>
        <end position="251"/>
    </location>
</feature>
<keyword evidence="1" id="KW-1133">Transmembrane helix</keyword>
<feature type="transmembrane region" description="Helical" evidence="1">
    <location>
        <begin position="14"/>
        <end position="36"/>
    </location>
</feature>
<dbReference type="AlphaFoldDB" id="A0AAD7A588"/>
<dbReference type="InterPro" id="IPR045339">
    <property type="entry name" value="DUF6534"/>
</dbReference>
<keyword evidence="4" id="KW-1185">Reference proteome</keyword>
<dbReference type="Pfam" id="PF20152">
    <property type="entry name" value="DUF6534"/>
    <property type="match status" value="1"/>
</dbReference>
<keyword evidence="1" id="KW-0472">Membrane</keyword>
<feature type="transmembrane region" description="Helical" evidence="1">
    <location>
        <begin position="201"/>
        <end position="222"/>
    </location>
</feature>
<feature type="transmembrane region" description="Helical" evidence="1">
    <location>
        <begin position="89"/>
        <end position="109"/>
    </location>
</feature>
<comment type="caution">
    <text evidence="3">The sequence shown here is derived from an EMBL/GenBank/DDBJ whole genome shotgun (WGS) entry which is preliminary data.</text>
</comment>
<accession>A0AAD7A588</accession>
<feature type="transmembrane region" description="Helical" evidence="1">
    <location>
        <begin position="159"/>
        <end position="180"/>
    </location>
</feature>
<organism evidence="3 4">
    <name type="scientific">Mycena albidolilacea</name>
    <dbReference type="NCBI Taxonomy" id="1033008"/>
    <lineage>
        <taxon>Eukaryota</taxon>
        <taxon>Fungi</taxon>
        <taxon>Dikarya</taxon>
        <taxon>Basidiomycota</taxon>
        <taxon>Agaricomycotina</taxon>
        <taxon>Agaricomycetes</taxon>
        <taxon>Agaricomycetidae</taxon>
        <taxon>Agaricales</taxon>
        <taxon>Marasmiineae</taxon>
        <taxon>Mycenaceae</taxon>
        <taxon>Mycena</taxon>
    </lineage>
</organism>
<sequence length="319" mass="35039">MASPPTPQALLGPYYFGVMLNTLLYGILVMQTVSYYQEFKKDKLWLRFFVLYLFVVESLNTGMCAAMIYEPLVGQFGTDSPTFLFPSLLPSQPFLEVAISVPVQFFYAWRISVIMRNYFVPALIGMSSLASMVGAIWTALIVHQVKNYANKSKVDTTALIWSCCASAADLIITVSLFWSLTRRKTGVKRTDDTIDSIARHAIQTGLLTVTFSLIDVTLFVVLPNSTLSFFFDFALPKLYSNALVSTLNARSGGHGGGIIELDAPTESARFTGSMSHTRRRTTAFESVTFAKSSTHTVGLDSNDILALGGDDGSHPGDLK</sequence>
<keyword evidence="1" id="KW-0812">Transmembrane</keyword>
<dbReference type="PANTHER" id="PTHR40465:SF1">
    <property type="entry name" value="DUF6534 DOMAIN-CONTAINING PROTEIN"/>
    <property type="match status" value="1"/>
</dbReference>
<reference evidence="3" key="1">
    <citation type="submission" date="2023-03" db="EMBL/GenBank/DDBJ databases">
        <title>Massive genome expansion in bonnet fungi (Mycena s.s.) driven by repeated elements and novel gene families across ecological guilds.</title>
        <authorList>
            <consortium name="Lawrence Berkeley National Laboratory"/>
            <person name="Harder C.B."/>
            <person name="Miyauchi S."/>
            <person name="Viragh M."/>
            <person name="Kuo A."/>
            <person name="Thoen E."/>
            <person name="Andreopoulos B."/>
            <person name="Lu D."/>
            <person name="Skrede I."/>
            <person name="Drula E."/>
            <person name="Henrissat B."/>
            <person name="Morin E."/>
            <person name="Kohler A."/>
            <person name="Barry K."/>
            <person name="LaButti K."/>
            <person name="Morin E."/>
            <person name="Salamov A."/>
            <person name="Lipzen A."/>
            <person name="Mereny Z."/>
            <person name="Hegedus B."/>
            <person name="Baldrian P."/>
            <person name="Stursova M."/>
            <person name="Weitz H."/>
            <person name="Taylor A."/>
            <person name="Grigoriev I.V."/>
            <person name="Nagy L.G."/>
            <person name="Martin F."/>
            <person name="Kauserud H."/>
        </authorList>
    </citation>
    <scope>NUCLEOTIDE SEQUENCE</scope>
    <source>
        <strain evidence="3">CBHHK002</strain>
    </source>
</reference>
<evidence type="ECO:0000259" key="2">
    <source>
        <dbReference type="Pfam" id="PF20152"/>
    </source>
</evidence>
<dbReference type="PANTHER" id="PTHR40465">
    <property type="entry name" value="CHROMOSOME 1, WHOLE GENOME SHOTGUN SEQUENCE"/>
    <property type="match status" value="1"/>
</dbReference>
<feature type="transmembrane region" description="Helical" evidence="1">
    <location>
        <begin position="48"/>
        <end position="69"/>
    </location>
</feature>
<gene>
    <name evidence="3" type="ORF">DFH08DRAFT_124029</name>
</gene>
<name>A0AAD7A588_9AGAR</name>
<protein>
    <recommendedName>
        <fullName evidence="2">DUF6534 domain-containing protein</fullName>
    </recommendedName>
</protein>
<evidence type="ECO:0000256" key="1">
    <source>
        <dbReference type="SAM" id="Phobius"/>
    </source>
</evidence>
<evidence type="ECO:0000313" key="3">
    <source>
        <dbReference type="EMBL" id="KAJ7349681.1"/>
    </source>
</evidence>
<evidence type="ECO:0000313" key="4">
    <source>
        <dbReference type="Proteomes" id="UP001218218"/>
    </source>
</evidence>
<feature type="transmembrane region" description="Helical" evidence="1">
    <location>
        <begin position="118"/>
        <end position="139"/>
    </location>
</feature>
<dbReference type="Proteomes" id="UP001218218">
    <property type="component" value="Unassembled WGS sequence"/>
</dbReference>
<proteinExistence type="predicted"/>
<dbReference type="EMBL" id="JARIHO010000015">
    <property type="protein sequence ID" value="KAJ7349681.1"/>
    <property type="molecule type" value="Genomic_DNA"/>
</dbReference>